<keyword evidence="7" id="KW-0175">Coiled coil</keyword>
<dbReference type="Gene3D" id="3.30.70.1660">
    <property type="match status" value="1"/>
</dbReference>
<protein>
    <recommendedName>
        <fullName evidence="3 6">Peptide chain release factor 2</fullName>
        <shortName evidence="6">RF-2</shortName>
    </recommendedName>
</protein>
<keyword evidence="5 6" id="KW-0648">Protein biosynthesis</keyword>
<evidence type="ECO:0000256" key="3">
    <source>
        <dbReference type="ARBA" id="ARBA00019192"/>
    </source>
</evidence>
<dbReference type="PANTHER" id="PTHR43116:SF3">
    <property type="entry name" value="CLASS I PEPTIDE CHAIN RELEASE FACTOR"/>
    <property type="match status" value="1"/>
</dbReference>
<dbReference type="Pfam" id="PF03462">
    <property type="entry name" value="PCRF"/>
    <property type="match status" value="1"/>
</dbReference>
<feature type="coiled-coil region" evidence="7">
    <location>
        <begin position="69"/>
        <end position="116"/>
    </location>
</feature>
<feature type="domain" description="Prokaryotic-type class I peptide chain release factors" evidence="8">
    <location>
        <begin position="245"/>
        <end position="261"/>
    </location>
</feature>
<dbReference type="HAMAP" id="MF_00094">
    <property type="entry name" value="Rel_fac_2"/>
    <property type="match status" value="1"/>
</dbReference>
<name>A0ABY4P7L4_9LACO</name>
<evidence type="ECO:0000313" key="10">
    <source>
        <dbReference type="Proteomes" id="UP000831495"/>
    </source>
</evidence>
<evidence type="ECO:0000313" key="9">
    <source>
        <dbReference type="EMBL" id="UQS81695.1"/>
    </source>
</evidence>
<evidence type="ECO:0000256" key="2">
    <source>
        <dbReference type="ARBA" id="ARBA00010835"/>
    </source>
</evidence>
<evidence type="ECO:0000256" key="1">
    <source>
        <dbReference type="ARBA" id="ARBA00002613"/>
    </source>
</evidence>
<dbReference type="PROSITE" id="PS00745">
    <property type="entry name" value="RF_PROK_I"/>
    <property type="match status" value="1"/>
</dbReference>
<dbReference type="EMBL" id="CP093366">
    <property type="protein sequence ID" value="UQS81695.1"/>
    <property type="molecule type" value="Genomic_DNA"/>
</dbReference>
<sequence length="372" mass="42461">MELAELKDNIQWATNKIENLGGLFDLDDLQEAIAQNDHRMSQNDFWQKQDQAQQVIEEQKRLKAKYETFMRLQTDVEALTVTLELLEEEPQDQELKQSAEHDWQSLQQNLQQYEITMLLNQPYDANNAILEIHPGAGGTESQDWGSMLLRMYERWAKQHQFTVELADYQAGDEAGLKSVSLLIKGQNAYGLLRSEHGVHRLVRISPFDSAGRRHTSFASVEVMPELDQTINIDINPDDLRVDVFRSSGAGGQHINKTSSAVRITHLPTGIVTSSQAQRSQIQNRATAMNMLRAKLYQKEQEEQAQKAAALKGEQLEIGWGSQIRSYVFHPYTMVKDHRSNFETGNGQAVMDGGLDPFINAYLQWRFQQERTA</sequence>
<dbReference type="Pfam" id="PF00472">
    <property type="entry name" value="RF-1"/>
    <property type="match status" value="1"/>
</dbReference>
<organism evidence="9 10">
    <name type="scientific">Bombilactobacillus folatiphilus</name>
    <dbReference type="NCBI Taxonomy" id="2923362"/>
    <lineage>
        <taxon>Bacteria</taxon>
        <taxon>Bacillati</taxon>
        <taxon>Bacillota</taxon>
        <taxon>Bacilli</taxon>
        <taxon>Lactobacillales</taxon>
        <taxon>Lactobacillaceae</taxon>
        <taxon>Bombilactobacillus</taxon>
    </lineage>
</organism>
<dbReference type="Gene3D" id="3.30.160.20">
    <property type="match status" value="1"/>
</dbReference>
<comment type="function">
    <text evidence="1 6">Peptide chain release factor 2 directs the termination of translation in response to the peptide chain termination codons UGA and UAA.</text>
</comment>
<dbReference type="InterPro" id="IPR045853">
    <property type="entry name" value="Pep_chain_release_fac_I_sf"/>
</dbReference>
<gene>
    <name evidence="6 9" type="primary">prfB</name>
    <name evidence="9" type="ORF">MOO45_05695</name>
</gene>
<dbReference type="Gene3D" id="1.20.58.410">
    <property type="entry name" value="Release factor"/>
    <property type="match status" value="1"/>
</dbReference>
<evidence type="ECO:0000256" key="5">
    <source>
        <dbReference type="ARBA" id="ARBA00022917"/>
    </source>
</evidence>
<keyword evidence="10" id="KW-1185">Reference proteome</keyword>
<keyword evidence="4 6" id="KW-0488">Methylation</keyword>
<dbReference type="InterPro" id="IPR004374">
    <property type="entry name" value="PrfB"/>
</dbReference>
<evidence type="ECO:0000256" key="7">
    <source>
        <dbReference type="SAM" id="Coils"/>
    </source>
</evidence>
<evidence type="ECO:0000256" key="4">
    <source>
        <dbReference type="ARBA" id="ARBA00022481"/>
    </source>
</evidence>
<accession>A0ABY4P7L4</accession>
<evidence type="ECO:0000259" key="8">
    <source>
        <dbReference type="PROSITE" id="PS00745"/>
    </source>
</evidence>
<comment type="similarity">
    <text evidence="2 6">Belongs to the prokaryotic/mitochondrial release factor family.</text>
</comment>
<reference evidence="9" key="1">
    <citation type="journal article" date="2022" name="Int. J. Syst. Evol. Microbiol.">
        <title>Apilactobacillus apisilvae sp. nov., Nicolia spurrieriana gen. nov. sp. nov., Bombilactobacillus folatiphilus sp. nov. and Bombilactobacillus thymidiniphilus sp. nov., four new lactic acid bacterial isolates from stingless bees Tetragonula carbonaria and Austroplebeia australis.</title>
        <authorList>
            <person name="Oliphant S.A."/>
            <person name="Watson-Haigh N.S."/>
            <person name="Sumby K.M."/>
            <person name="Gardner J."/>
            <person name="Groom S."/>
            <person name="Jiranek V."/>
        </authorList>
    </citation>
    <scope>NUCLEOTIDE SEQUENCE</scope>
    <source>
        <strain evidence="9">SG4_D2</strain>
    </source>
</reference>
<dbReference type="InterPro" id="IPR000352">
    <property type="entry name" value="Pep_chain_release_fac_I"/>
</dbReference>
<evidence type="ECO:0000256" key="6">
    <source>
        <dbReference type="HAMAP-Rule" id="MF_00094"/>
    </source>
</evidence>
<dbReference type="NCBIfam" id="TIGR00020">
    <property type="entry name" value="prfB"/>
    <property type="match status" value="1"/>
</dbReference>
<comment type="subcellular location">
    <subcellularLocation>
        <location evidence="6">Cytoplasm</location>
    </subcellularLocation>
</comment>
<proteinExistence type="inferred from homology"/>
<comment type="PTM">
    <text evidence="6">Methylated by PrmC. Methylation increases the termination efficiency of RF2.</text>
</comment>
<dbReference type="PANTHER" id="PTHR43116">
    <property type="entry name" value="PEPTIDE CHAIN RELEASE FACTOR 2"/>
    <property type="match status" value="1"/>
</dbReference>
<feature type="modified residue" description="N5-methylglutamine" evidence="6">
    <location>
        <position position="252"/>
    </location>
</feature>
<dbReference type="InterPro" id="IPR005139">
    <property type="entry name" value="PCRF"/>
</dbReference>
<dbReference type="SMART" id="SM00937">
    <property type="entry name" value="PCRF"/>
    <property type="match status" value="1"/>
</dbReference>
<keyword evidence="6" id="KW-0963">Cytoplasm</keyword>
<dbReference type="SUPFAM" id="SSF75620">
    <property type="entry name" value="Release factor"/>
    <property type="match status" value="1"/>
</dbReference>
<dbReference type="Proteomes" id="UP000831495">
    <property type="component" value="Chromosome"/>
</dbReference>